<proteinExistence type="predicted"/>
<feature type="non-terminal residue" evidence="2">
    <location>
        <position position="168"/>
    </location>
</feature>
<dbReference type="AlphaFoldDB" id="A0A6G0Z4Z5"/>
<evidence type="ECO:0000313" key="3">
    <source>
        <dbReference type="Proteomes" id="UP000478052"/>
    </source>
</evidence>
<feature type="region of interest" description="Disordered" evidence="1">
    <location>
        <begin position="87"/>
        <end position="119"/>
    </location>
</feature>
<organism evidence="2 3">
    <name type="scientific">Aphis craccivora</name>
    <name type="common">Cowpea aphid</name>
    <dbReference type="NCBI Taxonomy" id="307492"/>
    <lineage>
        <taxon>Eukaryota</taxon>
        <taxon>Metazoa</taxon>
        <taxon>Ecdysozoa</taxon>
        <taxon>Arthropoda</taxon>
        <taxon>Hexapoda</taxon>
        <taxon>Insecta</taxon>
        <taxon>Pterygota</taxon>
        <taxon>Neoptera</taxon>
        <taxon>Paraneoptera</taxon>
        <taxon>Hemiptera</taxon>
        <taxon>Sternorrhyncha</taxon>
        <taxon>Aphidomorpha</taxon>
        <taxon>Aphidoidea</taxon>
        <taxon>Aphididae</taxon>
        <taxon>Aphidini</taxon>
        <taxon>Aphis</taxon>
        <taxon>Aphis</taxon>
    </lineage>
</organism>
<accession>A0A6G0Z4Z5</accession>
<gene>
    <name evidence="2" type="ORF">FWK35_00013701</name>
</gene>
<sequence>MYITCISSPNLSTATHLFAIPTTPRGSFRPAAANNPHHRCSSTGDSDDGGSRWFFFRPSVEYGRLATAEQVQQFRLFSLAKLPLARQRRGTEESERSARDDDGSGGISEKRRRAGPDDYNSRRRLAAAVTAVVVPRRVIAPDSSGAVLPTSVSDVVKFAMTAVGGAAY</sequence>
<name>A0A6G0Z4Z5_APHCR</name>
<evidence type="ECO:0000313" key="2">
    <source>
        <dbReference type="EMBL" id="KAF0765342.1"/>
    </source>
</evidence>
<keyword evidence="3" id="KW-1185">Reference proteome</keyword>
<dbReference type="EMBL" id="VUJU01001421">
    <property type="protein sequence ID" value="KAF0765342.1"/>
    <property type="molecule type" value="Genomic_DNA"/>
</dbReference>
<comment type="caution">
    <text evidence="2">The sequence shown here is derived from an EMBL/GenBank/DDBJ whole genome shotgun (WGS) entry which is preliminary data.</text>
</comment>
<protein>
    <submittedName>
        <fullName evidence="2">Uncharacterized protein</fullName>
    </submittedName>
</protein>
<reference evidence="2 3" key="1">
    <citation type="submission" date="2019-08" db="EMBL/GenBank/DDBJ databases">
        <title>Whole genome of Aphis craccivora.</title>
        <authorList>
            <person name="Voronova N.V."/>
            <person name="Shulinski R.S."/>
            <person name="Bandarenka Y.V."/>
            <person name="Zhorov D.G."/>
            <person name="Warner D."/>
        </authorList>
    </citation>
    <scope>NUCLEOTIDE SEQUENCE [LARGE SCALE GENOMIC DNA]</scope>
    <source>
        <strain evidence="2">180601</strain>
        <tissue evidence="2">Whole Body</tissue>
    </source>
</reference>
<dbReference type="Proteomes" id="UP000478052">
    <property type="component" value="Unassembled WGS sequence"/>
</dbReference>
<feature type="region of interest" description="Disordered" evidence="1">
    <location>
        <begin position="28"/>
        <end position="47"/>
    </location>
</feature>
<evidence type="ECO:0000256" key="1">
    <source>
        <dbReference type="SAM" id="MobiDB-lite"/>
    </source>
</evidence>
<feature type="compositionally biased region" description="Basic and acidic residues" evidence="1">
    <location>
        <begin position="89"/>
        <end position="102"/>
    </location>
</feature>